<dbReference type="PRINTS" id="PR00380">
    <property type="entry name" value="KINESINHEAVY"/>
</dbReference>
<evidence type="ECO:0000256" key="4">
    <source>
        <dbReference type="PROSITE-ProRule" id="PRU00283"/>
    </source>
</evidence>
<dbReference type="Pfam" id="PF00225">
    <property type="entry name" value="Kinesin"/>
    <property type="match status" value="1"/>
</dbReference>
<accession>A0A164WWZ2</accession>
<dbReference type="FunFam" id="1.10.150.280:FF:000003">
    <property type="entry name" value="Kinesin-like protein KIN-10C"/>
    <property type="match status" value="1"/>
</dbReference>
<keyword evidence="2 4" id="KW-0505">Motor protein</keyword>
<dbReference type="GO" id="GO:0051231">
    <property type="term" value="P:spindle elongation"/>
    <property type="evidence" value="ECO:0007669"/>
    <property type="project" value="TreeGrafter"/>
</dbReference>
<dbReference type="Gene3D" id="3.40.850.10">
    <property type="entry name" value="Kinesin motor domain"/>
    <property type="match status" value="1"/>
</dbReference>
<dbReference type="GO" id="GO:0003777">
    <property type="term" value="F:microtubule motor activity"/>
    <property type="evidence" value="ECO:0007669"/>
    <property type="project" value="InterPro"/>
</dbReference>
<proteinExistence type="inferred from homology"/>
<evidence type="ECO:0000256" key="5">
    <source>
        <dbReference type="SAM" id="MobiDB-lite"/>
    </source>
</evidence>
<dbReference type="EMBL" id="LNRQ01000006">
    <property type="protein sequence ID" value="KZM92376.1"/>
    <property type="molecule type" value="Genomic_DNA"/>
</dbReference>
<evidence type="ECO:0000256" key="1">
    <source>
        <dbReference type="ARBA" id="ARBA00022701"/>
    </source>
</evidence>
<comment type="caution">
    <text evidence="7">The sequence shown here is derived from an EMBL/GenBank/DDBJ whole genome shotgun (WGS) entry which is preliminary data.</text>
</comment>
<feature type="compositionally biased region" description="Low complexity" evidence="5">
    <location>
        <begin position="362"/>
        <end position="373"/>
    </location>
</feature>
<protein>
    <recommendedName>
        <fullName evidence="6">Kinesin motor domain-containing protein</fullName>
    </recommendedName>
</protein>
<dbReference type="PANTHER" id="PTHR47969:SF9">
    <property type="entry name" value="KINESIN-LIKE PROTEIN"/>
    <property type="match status" value="1"/>
</dbReference>
<dbReference type="PROSITE" id="PS50067">
    <property type="entry name" value="KINESIN_MOTOR_2"/>
    <property type="match status" value="1"/>
</dbReference>
<dbReference type="GO" id="GO:0005875">
    <property type="term" value="C:microtubule associated complex"/>
    <property type="evidence" value="ECO:0007669"/>
    <property type="project" value="TreeGrafter"/>
</dbReference>
<name>A0A164WWZ2_DAUCS</name>
<dbReference type="InterPro" id="IPR027417">
    <property type="entry name" value="P-loop_NTPase"/>
</dbReference>
<dbReference type="PANTHER" id="PTHR47969">
    <property type="entry name" value="CHROMOSOME-ASSOCIATED KINESIN KIF4A-RELATED"/>
    <property type="match status" value="1"/>
</dbReference>
<dbReference type="InterPro" id="IPR027640">
    <property type="entry name" value="Kinesin-like_fam"/>
</dbReference>
<evidence type="ECO:0000259" key="6">
    <source>
        <dbReference type="PROSITE" id="PS50067"/>
    </source>
</evidence>
<dbReference type="InterPro" id="IPR010994">
    <property type="entry name" value="RuvA_2-like"/>
</dbReference>
<dbReference type="STRING" id="79200.A0A164WWZ2"/>
<feature type="region of interest" description="Disordered" evidence="5">
    <location>
        <begin position="356"/>
        <end position="396"/>
    </location>
</feature>
<organism evidence="7">
    <name type="scientific">Daucus carota subsp. sativus</name>
    <name type="common">Carrot</name>
    <dbReference type="NCBI Taxonomy" id="79200"/>
    <lineage>
        <taxon>Eukaryota</taxon>
        <taxon>Viridiplantae</taxon>
        <taxon>Streptophyta</taxon>
        <taxon>Embryophyta</taxon>
        <taxon>Tracheophyta</taxon>
        <taxon>Spermatophyta</taxon>
        <taxon>Magnoliopsida</taxon>
        <taxon>eudicotyledons</taxon>
        <taxon>Gunneridae</taxon>
        <taxon>Pentapetalae</taxon>
        <taxon>asterids</taxon>
        <taxon>campanulids</taxon>
        <taxon>Apiales</taxon>
        <taxon>Apiaceae</taxon>
        <taxon>Apioideae</taxon>
        <taxon>Scandiceae</taxon>
        <taxon>Daucinae</taxon>
        <taxon>Daucus</taxon>
        <taxon>Daucus sect. Daucus</taxon>
    </lineage>
</organism>
<dbReference type="SUPFAM" id="SSF52540">
    <property type="entry name" value="P-loop containing nucleoside triphosphate hydrolases"/>
    <property type="match status" value="1"/>
</dbReference>
<dbReference type="GO" id="GO:0007052">
    <property type="term" value="P:mitotic spindle organization"/>
    <property type="evidence" value="ECO:0007669"/>
    <property type="project" value="TreeGrafter"/>
</dbReference>
<evidence type="ECO:0000256" key="2">
    <source>
        <dbReference type="ARBA" id="ARBA00023175"/>
    </source>
</evidence>
<comment type="similarity">
    <text evidence="3">Belongs to the TRAFAC class myosin-kinesin ATPase superfamily. Kinesin family. KIN-10 subfamily.</text>
</comment>
<dbReference type="AlphaFoldDB" id="A0A164WWZ2"/>
<feature type="compositionally biased region" description="Polar residues" evidence="5">
    <location>
        <begin position="374"/>
        <end position="386"/>
    </location>
</feature>
<keyword evidence="4" id="KW-0067">ATP-binding</keyword>
<dbReference type="GO" id="GO:0005874">
    <property type="term" value="C:microtubule"/>
    <property type="evidence" value="ECO:0007669"/>
    <property type="project" value="UniProtKB-KW"/>
</dbReference>
<feature type="binding site" evidence="4">
    <location>
        <begin position="105"/>
        <end position="112"/>
    </location>
    <ligand>
        <name>ATP</name>
        <dbReference type="ChEBI" id="CHEBI:30616"/>
    </ligand>
</feature>
<keyword evidence="1" id="KW-0493">Microtubule</keyword>
<evidence type="ECO:0000313" key="7">
    <source>
        <dbReference type="EMBL" id="KZM92376.1"/>
    </source>
</evidence>
<dbReference type="GO" id="GO:0008017">
    <property type="term" value="F:microtubule binding"/>
    <property type="evidence" value="ECO:0007669"/>
    <property type="project" value="InterPro"/>
</dbReference>
<dbReference type="InterPro" id="IPR036961">
    <property type="entry name" value="Kinesin_motor_dom_sf"/>
</dbReference>
<dbReference type="GO" id="GO:0005524">
    <property type="term" value="F:ATP binding"/>
    <property type="evidence" value="ECO:0007669"/>
    <property type="project" value="UniProtKB-UniRule"/>
</dbReference>
<dbReference type="Gene3D" id="1.10.150.280">
    <property type="entry name" value="AF1531-like domain"/>
    <property type="match status" value="1"/>
</dbReference>
<dbReference type="SMART" id="SM00129">
    <property type="entry name" value="KISc"/>
    <property type="match status" value="1"/>
</dbReference>
<dbReference type="OMA" id="CTPWKTF"/>
<feature type="domain" description="Kinesin motor" evidence="6">
    <location>
        <begin position="11"/>
        <end position="318"/>
    </location>
</feature>
<dbReference type="GO" id="GO:0007018">
    <property type="term" value="P:microtubule-based movement"/>
    <property type="evidence" value="ECO:0007669"/>
    <property type="project" value="InterPro"/>
</dbReference>
<dbReference type="Pfam" id="PF12836">
    <property type="entry name" value="HHH_3"/>
    <property type="match status" value="1"/>
</dbReference>
<dbReference type="InterPro" id="IPR001752">
    <property type="entry name" value="Kinesin_motor_dom"/>
</dbReference>
<dbReference type="Gramene" id="KZM92376">
    <property type="protein sequence ID" value="KZM92376"/>
    <property type="gene ID" value="DCAR_020259"/>
</dbReference>
<dbReference type="SUPFAM" id="SSF47781">
    <property type="entry name" value="RuvA domain 2-like"/>
    <property type="match status" value="1"/>
</dbReference>
<keyword evidence="4" id="KW-0547">Nucleotide-binding</keyword>
<gene>
    <name evidence="7" type="ORF">DCAR_020259</name>
</gene>
<evidence type="ECO:0000256" key="3">
    <source>
        <dbReference type="ARBA" id="ARBA00061615"/>
    </source>
</evidence>
<sequence length="657" mass="71485">MPPRGSNSSRKVRIIATIRGYTDQESGSISENSLPLISVYKHGEGGSDEKVTLSFGEQPACRKNAYDMDYCYGQNEDSSLIFVKEIKPLISGVMNGKNASIIAFGARGSGKTCTIQGSEDKPGLAALAMAEILSAVEENGNLIAVSVYEVYQDNVLDVLDANKKVRINSMSEFVKLYYNNGTRKATEKVGPKIARRSHKGLMICVLSDSGNPNSKVVGKMNFVDLAGYEDARRNSIDCANPVETANINKSLYALLNVVYALNTNESRVPYRESKLSRVLQDSFGGSSRVLLLTCLNPVCQDTMYTVSLASRSLQGTNGLSDTMIRSSVSLAKPVQSSMKNQKLPILSDATNKKVGSTTIMRSSKSLTKQTQSSVKNQKPATVSATSKKGKESQSRFHKKIVAKSGRKLFDDGVPSTTHKEAKLAVDCSSAISLNEAVGVASSPKKKEETIEDSSLKIMDSTEILEKENSLAPACNTSEEVASPLISDIDFKALSPLEEESDIIKEENNNSQILEKSPPLSSQLRELSNSMKSLYSSTPSVIATQDISNPFSRLSVLEPQTPQTPLTSSLQNPREIFNNRSSGMKQSLVKDCLQFLNTASKDELKGLKGIGEKRATYILELREESPEPFKNLDDLQDIGLSAKQVKGIMRNVAGDLFN</sequence>
<reference evidence="7" key="1">
    <citation type="journal article" date="2016" name="Nat. Genet.">
        <title>A high-quality carrot genome assembly provides new insights into carotenoid accumulation and asterid genome evolution.</title>
        <authorList>
            <person name="Iorizzo M."/>
            <person name="Ellison S."/>
            <person name="Senalik D."/>
            <person name="Zeng P."/>
            <person name="Satapoomin P."/>
            <person name="Huang J."/>
            <person name="Bowman M."/>
            <person name="Iovene M."/>
            <person name="Sanseverino W."/>
            <person name="Cavagnaro P."/>
            <person name="Yildiz M."/>
            <person name="Macko-Podgorni A."/>
            <person name="Moranska E."/>
            <person name="Grzebelus E."/>
            <person name="Grzebelus D."/>
            <person name="Ashrafi H."/>
            <person name="Zheng Z."/>
            <person name="Cheng S."/>
            <person name="Spooner D."/>
            <person name="Van Deynze A."/>
            <person name="Simon P."/>
        </authorList>
    </citation>
    <scope>NUCLEOTIDE SEQUENCE [LARGE SCALE GENOMIC DNA]</scope>
    <source>
        <tissue evidence="7">Leaf</tissue>
    </source>
</reference>